<proteinExistence type="predicted"/>
<name>A0A857J415_9BURK</name>
<dbReference type="PANTHER" id="PTHR33490">
    <property type="entry name" value="BLR5614 PROTEIN-RELATED"/>
    <property type="match status" value="1"/>
</dbReference>
<keyword evidence="3" id="KW-1185">Reference proteome</keyword>
<reference evidence="2 3" key="1">
    <citation type="submission" date="2020-01" db="EMBL/GenBank/DDBJ databases">
        <title>Genome sequencing of strain KACC 21265.</title>
        <authorList>
            <person name="Heo J."/>
            <person name="Kim S.-J."/>
            <person name="Kim J.-S."/>
            <person name="Hong S.-B."/>
            <person name="Kwon S.-W."/>
        </authorList>
    </citation>
    <scope>NUCLEOTIDE SEQUENCE [LARGE SCALE GENOMIC DNA]</scope>
    <source>
        <strain evidence="2 3">KACC 21265</strain>
    </source>
</reference>
<dbReference type="Pfam" id="PF21295">
    <property type="entry name" value="Bact_transglu_N_2"/>
    <property type="match status" value="1"/>
</dbReference>
<dbReference type="SUPFAM" id="SSF54001">
    <property type="entry name" value="Cysteine proteinases"/>
    <property type="match status" value="1"/>
</dbReference>
<evidence type="ECO:0000259" key="1">
    <source>
        <dbReference type="SMART" id="SM00460"/>
    </source>
</evidence>
<evidence type="ECO:0000313" key="3">
    <source>
        <dbReference type="Proteomes" id="UP000464787"/>
    </source>
</evidence>
<dbReference type="PANTHER" id="PTHR33490:SF12">
    <property type="entry name" value="BLL5557 PROTEIN"/>
    <property type="match status" value="1"/>
</dbReference>
<dbReference type="SMART" id="SM00460">
    <property type="entry name" value="TGc"/>
    <property type="match status" value="1"/>
</dbReference>
<feature type="domain" description="Transglutaminase-like" evidence="1">
    <location>
        <begin position="165"/>
        <end position="226"/>
    </location>
</feature>
<dbReference type="Gene3D" id="3.10.620.30">
    <property type="match status" value="1"/>
</dbReference>
<dbReference type="InterPro" id="IPR038765">
    <property type="entry name" value="Papain-like_cys_pep_sf"/>
</dbReference>
<organism evidence="2 3">
    <name type="scientific">Xylophilus rhododendri</name>
    <dbReference type="NCBI Taxonomy" id="2697032"/>
    <lineage>
        <taxon>Bacteria</taxon>
        <taxon>Pseudomonadati</taxon>
        <taxon>Pseudomonadota</taxon>
        <taxon>Betaproteobacteria</taxon>
        <taxon>Burkholderiales</taxon>
        <taxon>Xylophilus</taxon>
    </lineage>
</organism>
<dbReference type="KEGG" id="xyk:GT347_07175"/>
<sequence length="288" mass="32312">MPGIISPPQTLLRCELEYEVLSPSHFIFAIQCAFSPDQHVTHESLAVRPFIPLQTSWEPATGNRIFRCNVQPGILQLRYDATVQISRPDRGLDHESEVAQLPDHVLPYLMPSRFCPSDTMSQEAQRLFGQVPRGRARVDYICDWIRHNIAYEIGTSHSTTTALDAYTQQAGVCRDFAHLAITFCRALNIPARLVGGYCHFEEPPQDFHAVVEAWLGDRWVMFDPTLLALPENIVRVATGLDAKNTAFATMYGSMVMSHMHIQVSHDGSALADIPDPIQATVRRMAPVF</sequence>
<dbReference type="AlphaFoldDB" id="A0A857J415"/>
<gene>
    <name evidence="2" type="ORF">GT347_07175</name>
</gene>
<dbReference type="EMBL" id="CP047650">
    <property type="protein sequence ID" value="QHI97792.1"/>
    <property type="molecule type" value="Genomic_DNA"/>
</dbReference>
<dbReference type="RefSeq" id="WP_160551309.1">
    <property type="nucleotide sequence ID" value="NZ_CP047650.1"/>
</dbReference>
<protein>
    <submittedName>
        <fullName evidence="2">Transglutaminase family protein</fullName>
    </submittedName>
</protein>
<dbReference type="InterPro" id="IPR002931">
    <property type="entry name" value="Transglutaminase-like"/>
</dbReference>
<evidence type="ECO:0000313" key="2">
    <source>
        <dbReference type="EMBL" id="QHI97792.1"/>
    </source>
</evidence>
<dbReference type="Proteomes" id="UP000464787">
    <property type="component" value="Chromosome"/>
</dbReference>
<dbReference type="Gene3D" id="2.60.40.2250">
    <property type="match status" value="1"/>
</dbReference>
<dbReference type="InterPro" id="IPR048930">
    <property type="entry name" value="Bact_transglu_N_2"/>
</dbReference>
<accession>A0A857J415</accession>
<dbReference type="Pfam" id="PF01841">
    <property type="entry name" value="Transglut_core"/>
    <property type="match status" value="1"/>
</dbReference>